<proteinExistence type="predicted"/>
<dbReference type="AlphaFoldDB" id="A0A6J5XYR8"/>
<keyword evidence="1" id="KW-0812">Transmembrane</keyword>
<protein>
    <submittedName>
        <fullName evidence="2">Uncharacterized protein</fullName>
    </submittedName>
</protein>
<dbReference type="Proteomes" id="UP000507245">
    <property type="component" value="Unassembled WGS sequence"/>
</dbReference>
<organism evidence="2 3">
    <name type="scientific">Prunus armeniaca</name>
    <name type="common">Apricot</name>
    <name type="synonym">Armeniaca vulgaris</name>
    <dbReference type="NCBI Taxonomy" id="36596"/>
    <lineage>
        <taxon>Eukaryota</taxon>
        <taxon>Viridiplantae</taxon>
        <taxon>Streptophyta</taxon>
        <taxon>Embryophyta</taxon>
        <taxon>Tracheophyta</taxon>
        <taxon>Spermatophyta</taxon>
        <taxon>Magnoliopsida</taxon>
        <taxon>eudicotyledons</taxon>
        <taxon>Gunneridae</taxon>
        <taxon>Pentapetalae</taxon>
        <taxon>rosids</taxon>
        <taxon>fabids</taxon>
        <taxon>Rosales</taxon>
        <taxon>Rosaceae</taxon>
        <taxon>Amygdaloideae</taxon>
        <taxon>Amygdaleae</taxon>
        <taxon>Prunus</taxon>
    </lineage>
</organism>
<feature type="transmembrane region" description="Helical" evidence="1">
    <location>
        <begin position="36"/>
        <end position="56"/>
    </location>
</feature>
<keyword evidence="3" id="KW-1185">Reference proteome</keyword>
<sequence>MRLLVSFAVNEYDGDNNVGGGNGGGDEMGGGVSWMVFMWEIGVGYEKIILVMLVWFNGDK</sequence>
<name>A0A6J5XYR8_PRUAR</name>
<accession>A0A6J5XYR8</accession>
<evidence type="ECO:0000313" key="3">
    <source>
        <dbReference type="Proteomes" id="UP000507245"/>
    </source>
</evidence>
<gene>
    <name evidence="2" type="ORF">ORAREDHAP_LOCUS46216</name>
</gene>
<dbReference type="EMBL" id="CAEKKB010000007">
    <property type="protein sequence ID" value="CAB4319050.1"/>
    <property type="molecule type" value="Genomic_DNA"/>
</dbReference>
<evidence type="ECO:0000313" key="2">
    <source>
        <dbReference type="EMBL" id="CAB4319050.1"/>
    </source>
</evidence>
<keyword evidence="1" id="KW-0472">Membrane</keyword>
<reference evidence="3" key="1">
    <citation type="journal article" date="2020" name="Genome Biol.">
        <title>Gamete binning: chromosome-level and haplotype-resolved genome assembly enabled by high-throughput single-cell sequencing of gamete genomes.</title>
        <authorList>
            <person name="Campoy J.A."/>
            <person name="Sun H."/>
            <person name="Goel M."/>
            <person name="Jiao W.-B."/>
            <person name="Folz-Donahue K."/>
            <person name="Wang N."/>
            <person name="Rubio M."/>
            <person name="Liu C."/>
            <person name="Kukat C."/>
            <person name="Ruiz D."/>
            <person name="Huettel B."/>
            <person name="Schneeberger K."/>
        </authorList>
    </citation>
    <scope>NUCLEOTIDE SEQUENCE [LARGE SCALE GENOMIC DNA]</scope>
    <source>
        <strain evidence="3">cv. Rojo Pasion</strain>
    </source>
</reference>
<keyword evidence="1" id="KW-1133">Transmembrane helix</keyword>
<evidence type="ECO:0000256" key="1">
    <source>
        <dbReference type="SAM" id="Phobius"/>
    </source>
</evidence>